<accession>A0ACB9F6V1</accession>
<comment type="caution">
    <text evidence="1">The sequence shown here is derived from an EMBL/GenBank/DDBJ whole genome shotgun (WGS) entry which is preliminary data.</text>
</comment>
<name>A0ACB9F6V1_CICIN</name>
<dbReference type="Proteomes" id="UP001055811">
    <property type="component" value="Linkage Group LG03"/>
</dbReference>
<gene>
    <name evidence="1" type="ORF">L2E82_16740</name>
</gene>
<evidence type="ECO:0000313" key="1">
    <source>
        <dbReference type="EMBL" id="KAI3766671.1"/>
    </source>
</evidence>
<protein>
    <submittedName>
        <fullName evidence="1">Uncharacterized protein</fullName>
    </submittedName>
</protein>
<evidence type="ECO:0000313" key="2">
    <source>
        <dbReference type="Proteomes" id="UP001055811"/>
    </source>
</evidence>
<dbReference type="EMBL" id="CM042011">
    <property type="protein sequence ID" value="KAI3766671.1"/>
    <property type="molecule type" value="Genomic_DNA"/>
</dbReference>
<proteinExistence type="predicted"/>
<organism evidence="1 2">
    <name type="scientific">Cichorium intybus</name>
    <name type="common">Chicory</name>
    <dbReference type="NCBI Taxonomy" id="13427"/>
    <lineage>
        <taxon>Eukaryota</taxon>
        <taxon>Viridiplantae</taxon>
        <taxon>Streptophyta</taxon>
        <taxon>Embryophyta</taxon>
        <taxon>Tracheophyta</taxon>
        <taxon>Spermatophyta</taxon>
        <taxon>Magnoliopsida</taxon>
        <taxon>eudicotyledons</taxon>
        <taxon>Gunneridae</taxon>
        <taxon>Pentapetalae</taxon>
        <taxon>asterids</taxon>
        <taxon>campanulids</taxon>
        <taxon>Asterales</taxon>
        <taxon>Asteraceae</taxon>
        <taxon>Cichorioideae</taxon>
        <taxon>Cichorieae</taxon>
        <taxon>Cichoriinae</taxon>
        <taxon>Cichorium</taxon>
    </lineage>
</organism>
<reference evidence="1 2" key="2">
    <citation type="journal article" date="2022" name="Mol. Ecol. Resour.">
        <title>The genomes of chicory, endive, great burdock and yacon provide insights into Asteraceae paleo-polyploidization history and plant inulin production.</title>
        <authorList>
            <person name="Fan W."/>
            <person name="Wang S."/>
            <person name="Wang H."/>
            <person name="Wang A."/>
            <person name="Jiang F."/>
            <person name="Liu H."/>
            <person name="Zhao H."/>
            <person name="Xu D."/>
            <person name="Zhang Y."/>
        </authorList>
    </citation>
    <scope>NUCLEOTIDE SEQUENCE [LARGE SCALE GENOMIC DNA]</scope>
    <source>
        <strain evidence="2">cv. Punajuju</strain>
        <tissue evidence="1">Leaves</tissue>
    </source>
</reference>
<keyword evidence="2" id="KW-1185">Reference proteome</keyword>
<reference evidence="2" key="1">
    <citation type="journal article" date="2022" name="Mol. Ecol. Resour.">
        <title>The genomes of chicory, endive, great burdock and yacon provide insights into Asteraceae palaeo-polyploidization history and plant inulin production.</title>
        <authorList>
            <person name="Fan W."/>
            <person name="Wang S."/>
            <person name="Wang H."/>
            <person name="Wang A."/>
            <person name="Jiang F."/>
            <person name="Liu H."/>
            <person name="Zhao H."/>
            <person name="Xu D."/>
            <person name="Zhang Y."/>
        </authorList>
    </citation>
    <scope>NUCLEOTIDE SEQUENCE [LARGE SCALE GENOMIC DNA]</scope>
    <source>
        <strain evidence="2">cv. Punajuju</strain>
    </source>
</reference>
<sequence length="303" mass="34134">MEKSITPKMNVFQLMELKECVPHAKSVENEASKIKSEISYPSMQFPNFKDKNQNAPKPVTCPIQGYGTLDDAGNVRFGNNETCPIRGYGKITNGQFTINRVAFVEGLKHNLVSISQLVVGTANEVTFNHHGSIIAKMDTKEVLLKSKRKGSTFPLNLKPVTGGQSLCLLSKANSDVNWLWHQRLAHLNFKNLNKLVDMDLVRGMPALKFDNDSLCSGCEHGKQTKQRHPTVINPKITEPLSFLYMDLCGPSAVESIGKKKYILVIVDDYSRFTWVLFLRNKSDAAEEIINFIRRMEVMLNMKV</sequence>